<name>A0A383V5L3_TETOB</name>
<feature type="compositionally biased region" description="Gly residues" evidence="9">
    <location>
        <begin position="753"/>
        <end position="763"/>
    </location>
</feature>
<evidence type="ECO:0000259" key="11">
    <source>
        <dbReference type="Pfam" id="PF07780"/>
    </source>
</evidence>
<dbReference type="InterPro" id="IPR029063">
    <property type="entry name" value="SAM-dependent_MTases_sf"/>
</dbReference>
<evidence type="ECO:0000256" key="9">
    <source>
        <dbReference type="SAM" id="MobiDB-lite"/>
    </source>
</evidence>
<comment type="subcellular location">
    <subcellularLocation>
        <location evidence="1 8">Nucleus</location>
        <location evidence="1 8">Nucleolus</location>
    </subcellularLocation>
</comment>
<dbReference type="Pfam" id="PF01728">
    <property type="entry name" value="FtsJ"/>
    <property type="match status" value="1"/>
</dbReference>
<evidence type="ECO:0000256" key="8">
    <source>
        <dbReference type="HAMAP-Rule" id="MF_03163"/>
    </source>
</evidence>
<dbReference type="InterPro" id="IPR012920">
    <property type="entry name" value="rRNA_MeTfrase_SPB1-like_C"/>
</dbReference>
<evidence type="ECO:0000256" key="2">
    <source>
        <dbReference type="ARBA" id="ARBA00022517"/>
    </source>
</evidence>
<dbReference type="Proteomes" id="UP000256970">
    <property type="component" value="Unassembled WGS sequence"/>
</dbReference>
<evidence type="ECO:0000256" key="4">
    <source>
        <dbReference type="ARBA" id="ARBA00022603"/>
    </source>
</evidence>
<feature type="binding site" evidence="8">
    <location>
        <position position="92"/>
    </location>
    <ligand>
        <name>S-adenosyl-L-methionine</name>
        <dbReference type="ChEBI" id="CHEBI:59789"/>
    </ligand>
</feature>
<feature type="domain" description="Ribosomal RNA methyltransferase SPB1-like C-terminal" evidence="11">
    <location>
        <begin position="755"/>
        <end position="951"/>
    </location>
</feature>
<evidence type="ECO:0000256" key="1">
    <source>
        <dbReference type="ARBA" id="ARBA00004604"/>
    </source>
</evidence>
<dbReference type="GO" id="GO:0030687">
    <property type="term" value="C:preribosome, large subunit precursor"/>
    <property type="evidence" value="ECO:0007669"/>
    <property type="project" value="TreeGrafter"/>
</dbReference>
<feature type="compositionally biased region" description="Acidic residues" evidence="9">
    <location>
        <begin position="701"/>
        <end position="710"/>
    </location>
</feature>
<dbReference type="Pfam" id="PF11861">
    <property type="entry name" value="DUF3381"/>
    <property type="match status" value="1"/>
</dbReference>
<dbReference type="Gene3D" id="3.40.50.150">
    <property type="entry name" value="Vaccinia Virus protein VP39"/>
    <property type="match status" value="1"/>
</dbReference>
<feature type="domain" description="Ribosomal RNA methyltransferase FtsJ" evidence="10">
    <location>
        <begin position="24"/>
        <end position="200"/>
    </location>
</feature>
<feature type="binding site" evidence="8">
    <location>
        <position position="56"/>
    </location>
    <ligand>
        <name>S-adenosyl-L-methionine</name>
        <dbReference type="ChEBI" id="CHEBI:59789"/>
    </ligand>
</feature>
<dbReference type="HAMAP" id="MF_03163">
    <property type="entry name" value="RNA_methyltr_E_SPB1"/>
    <property type="match status" value="1"/>
</dbReference>
<keyword evidence="7 8" id="KW-0539">Nucleus</keyword>
<gene>
    <name evidence="13" type="ORF">BQ4739_LOCUS800</name>
</gene>
<feature type="compositionally biased region" description="Basic residues" evidence="9">
    <location>
        <begin position="411"/>
        <end position="422"/>
    </location>
</feature>
<feature type="region of interest" description="Disordered" evidence="9">
    <location>
        <begin position="651"/>
        <end position="776"/>
    </location>
</feature>
<evidence type="ECO:0000256" key="6">
    <source>
        <dbReference type="ARBA" id="ARBA00022691"/>
    </source>
</evidence>
<keyword evidence="5 8" id="KW-0808">Transferase</keyword>
<feature type="active site" description="Proton acceptor" evidence="8">
    <location>
        <position position="157"/>
    </location>
</feature>
<dbReference type="PANTHER" id="PTHR10920:SF13">
    <property type="entry name" value="PRE-RRNA 2'-O-RIBOSE RNA METHYLTRANSFERASE FTSJ3"/>
    <property type="match status" value="1"/>
</dbReference>
<feature type="compositionally biased region" description="Low complexity" evidence="9">
    <location>
        <begin position="573"/>
        <end position="582"/>
    </location>
</feature>
<organism evidence="13 14">
    <name type="scientific">Tetradesmus obliquus</name>
    <name type="common">Green alga</name>
    <name type="synonym">Acutodesmus obliquus</name>
    <dbReference type="NCBI Taxonomy" id="3088"/>
    <lineage>
        <taxon>Eukaryota</taxon>
        <taxon>Viridiplantae</taxon>
        <taxon>Chlorophyta</taxon>
        <taxon>core chlorophytes</taxon>
        <taxon>Chlorophyceae</taxon>
        <taxon>CS clade</taxon>
        <taxon>Sphaeropleales</taxon>
        <taxon>Scenedesmaceae</taxon>
        <taxon>Tetradesmus</taxon>
    </lineage>
</organism>
<keyword evidence="2 8" id="KW-0690">Ribosome biogenesis</keyword>
<feature type="region of interest" description="Disordered" evidence="9">
    <location>
        <begin position="906"/>
        <end position="974"/>
    </location>
</feature>
<feature type="compositionally biased region" description="Basic and acidic residues" evidence="9">
    <location>
        <begin position="925"/>
        <end position="953"/>
    </location>
</feature>
<comment type="function">
    <text evidence="8">Probable methyltransferase involved in the maturation of rRNA and in the biogenesis of ribosomal subunits.</text>
</comment>
<protein>
    <recommendedName>
        <fullName evidence="8">Putative rRNA methyltransferase</fullName>
        <ecNumber evidence="8">2.1.1.-</ecNumber>
    </recommendedName>
    <alternativeName>
        <fullName evidence="8">2'-O-ribose RNA methyltransferase SPB1 homolog</fullName>
    </alternativeName>
</protein>
<feature type="compositionally biased region" description="Low complexity" evidence="9">
    <location>
        <begin position="724"/>
        <end position="752"/>
    </location>
</feature>
<proteinExistence type="inferred from homology"/>
<sequence>MVKHTKKGKNRLDKYYYLAKEQGFRSRAAFKLIQLNRKYNFLANCRALLDLCAAPGGWMQVAAKSMPLGSLILGVDLMPIKPIRGAKSFISDITTQQCRQLLKREAGGSLFDVVVHDGAPNVGGAWASEAYTQSALVVDALALAVEFLAPGGTFVTKIFRSKDYNALLYAFGQLFNKVDATKPQASRNASAEIFVVCLGYKAPAKVDPRLLDPKVLFQEVAEAPKVMGPEALLKQKIKQKRHREGYEEGLSSSHRALPAAAFLLSATPIEMLGQATQLVISGKAAEAPVAPEANEDGEQQQPLALDWPALAAAIASHAATDAEIKALCSDLQVLGRSEFKALLRWRLAVRKDLKPLLGAAGEGEAAKTGSHKKQQQQQEGEEGEEQQQQDAEAKLMAEMEAVKDAAEQRVRRERRKRREAKKKAKLRAAQLLLSQGGDEGVEAAPDGESLFSLGAIDGAAAAAAAGGGKGGKKASDVIGRLAAAAAPGAAEMELLEEPDSDGMVSLSDDDSDASSLDSEEEALDYEAQLEEQLEDAYQQYLHRKGVRDAALKEKRQRLGKGGELGSDDEAGAEDGAAAAAAAGDDDDEEASSGDEDDTEQYAAALQQAADASDDEEAAAGGGLLVQLEPSRAGVAKGGAAAAAQWFGQDLFGDPNVALSSEEEEEEEQQQQQRGAAAAGKRQRQDAAAAAAGGKKQQQSAAEDESDEEEQAAAAAKKKRKGQNGVMAAAAGAAAAAAGSGFEEVAASSSDSEGGSGSEQGGGSSSDDSDAEEFDALDDAGKAEVLALAKRMLRRKDKESILEAAYNRYAFHDDKLPRWFAEDERRHMRPIPQVSKAEVSKAEVEEERARLAAIDARPIKKVAEAKARKRKRMQVRLDAARAKATSVAAQEDVPMASKMKEIEKIYAKARAMNGPGKKGGKGGGKRGGDKRKGPALDKRMKADKRGMKKAEKAKKGGRKGKGGGVQKGGRKGGKR</sequence>
<feature type="compositionally biased region" description="Acidic residues" evidence="9">
    <location>
        <begin position="507"/>
        <end position="530"/>
    </location>
</feature>
<dbReference type="GO" id="GO:0008650">
    <property type="term" value="F:rRNA (uridine-2'-O-)-methyltransferase activity"/>
    <property type="evidence" value="ECO:0007669"/>
    <property type="project" value="TreeGrafter"/>
</dbReference>
<keyword evidence="3 8" id="KW-0698">rRNA processing</keyword>
<accession>A0A383V5L3</accession>
<evidence type="ECO:0000313" key="13">
    <source>
        <dbReference type="EMBL" id="SZX60230.1"/>
    </source>
</evidence>
<comment type="similarity">
    <text evidence="8">Belongs to the class I-like SAM-binding methyltransferase superfamily. RNA methyltransferase RlmE family. SPB1 subfamily.</text>
</comment>
<dbReference type="InterPro" id="IPR028589">
    <property type="entry name" value="SPB1-like"/>
</dbReference>
<evidence type="ECO:0000259" key="12">
    <source>
        <dbReference type="Pfam" id="PF11861"/>
    </source>
</evidence>
<keyword evidence="4 8" id="KW-0489">Methyltransferase</keyword>
<dbReference type="HAMAP" id="MF_01547">
    <property type="entry name" value="RNA_methyltr_E"/>
    <property type="match status" value="1"/>
</dbReference>
<dbReference type="PANTHER" id="PTHR10920">
    <property type="entry name" value="RIBOSOMAL RNA METHYLTRANSFERASE"/>
    <property type="match status" value="1"/>
</dbReference>
<feature type="binding site" evidence="8">
    <location>
        <position position="76"/>
    </location>
    <ligand>
        <name>S-adenosyl-L-methionine</name>
        <dbReference type="ChEBI" id="CHEBI:59789"/>
    </ligand>
</feature>
<feature type="region of interest" description="Disordered" evidence="9">
    <location>
        <begin position="557"/>
        <end position="622"/>
    </location>
</feature>
<dbReference type="GO" id="GO:0000466">
    <property type="term" value="P:maturation of 5.8S rRNA from tricistronic rRNA transcript (SSU-rRNA, 5.8S rRNA, LSU-rRNA)"/>
    <property type="evidence" value="ECO:0007669"/>
    <property type="project" value="TreeGrafter"/>
</dbReference>
<feature type="compositionally biased region" description="Low complexity" evidence="9">
    <location>
        <begin position="669"/>
        <end position="700"/>
    </location>
</feature>
<feature type="compositionally biased region" description="Acidic residues" evidence="9">
    <location>
        <begin position="583"/>
        <end position="599"/>
    </location>
</feature>
<evidence type="ECO:0000256" key="3">
    <source>
        <dbReference type="ARBA" id="ARBA00022552"/>
    </source>
</evidence>
<evidence type="ECO:0000259" key="10">
    <source>
        <dbReference type="Pfam" id="PF01728"/>
    </source>
</evidence>
<dbReference type="EC" id="2.1.1.-" evidence="8"/>
<dbReference type="GO" id="GO:0016435">
    <property type="term" value="F:rRNA (guanine) methyltransferase activity"/>
    <property type="evidence" value="ECO:0007669"/>
    <property type="project" value="TreeGrafter"/>
</dbReference>
<dbReference type="InterPro" id="IPR024576">
    <property type="entry name" value="rRNA_MeTfrase_Spb1_DUF3381"/>
</dbReference>
<evidence type="ECO:0000256" key="5">
    <source>
        <dbReference type="ARBA" id="ARBA00022679"/>
    </source>
</evidence>
<keyword evidence="6 8" id="KW-0949">S-adenosyl-L-methionine</keyword>
<feature type="compositionally biased region" description="Low complexity" evidence="9">
    <location>
        <begin position="600"/>
        <end position="610"/>
    </location>
</feature>
<dbReference type="SUPFAM" id="SSF53335">
    <property type="entry name" value="S-adenosyl-L-methionine-dependent methyltransferases"/>
    <property type="match status" value="1"/>
</dbReference>
<feature type="compositionally biased region" description="Acidic residues" evidence="9">
    <location>
        <begin position="766"/>
        <end position="776"/>
    </location>
</feature>
<feature type="region of interest" description="Disordered" evidence="9">
    <location>
        <begin position="490"/>
        <end position="530"/>
    </location>
</feature>
<dbReference type="AlphaFoldDB" id="A0A383V5L3"/>
<evidence type="ECO:0000256" key="7">
    <source>
        <dbReference type="ARBA" id="ARBA00023242"/>
    </source>
</evidence>
<feature type="binding site" evidence="8">
    <location>
        <position position="58"/>
    </location>
    <ligand>
        <name>S-adenosyl-L-methionine</name>
        <dbReference type="ChEBI" id="CHEBI:59789"/>
    </ligand>
</feature>
<feature type="binding site" evidence="8">
    <location>
        <position position="117"/>
    </location>
    <ligand>
        <name>S-adenosyl-L-methionine</name>
        <dbReference type="ChEBI" id="CHEBI:59789"/>
    </ligand>
</feature>
<evidence type="ECO:0000313" key="14">
    <source>
        <dbReference type="Proteomes" id="UP000256970"/>
    </source>
</evidence>
<dbReference type="Pfam" id="PF07780">
    <property type="entry name" value="Spb1_C"/>
    <property type="match status" value="1"/>
</dbReference>
<reference evidence="13 14" key="1">
    <citation type="submission" date="2016-10" db="EMBL/GenBank/DDBJ databases">
        <authorList>
            <person name="Cai Z."/>
        </authorList>
    </citation>
    <scope>NUCLEOTIDE SEQUENCE [LARGE SCALE GENOMIC DNA]</scope>
</reference>
<dbReference type="InterPro" id="IPR050082">
    <property type="entry name" value="RNA_methyltr_RlmE"/>
</dbReference>
<feature type="region of interest" description="Disordered" evidence="9">
    <location>
        <begin position="360"/>
        <end position="392"/>
    </location>
</feature>
<dbReference type="FunFam" id="3.40.50.150:FF:000004">
    <property type="entry name" value="AdoMet-dependent rRNA methyltransferase SPB1"/>
    <property type="match status" value="1"/>
</dbReference>
<dbReference type="GO" id="GO:0005730">
    <property type="term" value="C:nucleolus"/>
    <property type="evidence" value="ECO:0007669"/>
    <property type="project" value="UniProtKB-SubCell"/>
</dbReference>
<comment type="catalytic activity">
    <reaction evidence="8">
        <text>a ribonucleotide in rRNA + S-adenosyl-L-methionine = a 2'-O-methylribonucleotide in rRNA + S-adenosyl-L-homocysteine + H(+)</text>
        <dbReference type="Rhea" id="RHEA:48628"/>
        <dbReference type="Rhea" id="RHEA-COMP:12164"/>
        <dbReference type="Rhea" id="RHEA-COMP:12165"/>
        <dbReference type="ChEBI" id="CHEBI:15378"/>
        <dbReference type="ChEBI" id="CHEBI:57856"/>
        <dbReference type="ChEBI" id="CHEBI:59789"/>
        <dbReference type="ChEBI" id="CHEBI:90675"/>
        <dbReference type="ChEBI" id="CHEBI:90676"/>
    </reaction>
</comment>
<feature type="region of interest" description="Disordered" evidence="9">
    <location>
        <begin position="403"/>
        <end position="422"/>
    </location>
</feature>
<keyword evidence="14" id="KW-1185">Reference proteome</keyword>
<dbReference type="EMBL" id="FNXT01000048">
    <property type="protein sequence ID" value="SZX60230.1"/>
    <property type="molecule type" value="Genomic_DNA"/>
</dbReference>
<feature type="domain" description="DUF3381" evidence="12">
    <location>
        <begin position="238"/>
        <end position="425"/>
    </location>
</feature>
<dbReference type="GO" id="GO:0000463">
    <property type="term" value="P:maturation of LSU-rRNA from tricistronic rRNA transcript (SSU-rRNA, 5.8S rRNA, LSU-rRNA)"/>
    <property type="evidence" value="ECO:0007669"/>
    <property type="project" value="TreeGrafter"/>
</dbReference>
<dbReference type="InterPro" id="IPR015507">
    <property type="entry name" value="rRNA-MeTfrase_E"/>
</dbReference>
<dbReference type="STRING" id="3088.A0A383V5L3"/>
<dbReference type="InterPro" id="IPR002877">
    <property type="entry name" value="RNA_MeTrfase_FtsJ_dom"/>
</dbReference>